<dbReference type="Pfam" id="PF11836">
    <property type="entry name" value="Phage_TAC_11"/>
    <property type="match status" value="1"/>
</dbReference>
<dbReference type="EMBL" id="BBJS01000017">
    <property type="protein sequence ID" value="GAN13428.1"/>
    <property type="molecule type" value="Genomic_DNA"/>
</dbReference>
<dbReference type="AlphaFoldDB" id="A0A0C9NFA2"/>
<reference evidence="1 2" key="1">
    <citation type="submission" date="2014-08" db="EMBL/GenBank/DDBJ databases">
        <title>Whole genome shotgun sequence of Sphingomonas paucimobilis NBRC 13935.</title>
        <authorList>
            <person name="Hosoyama A."/>
            <person name="Hashimoto M."/>
            <person name="Hosoyama Y."/>
            <person name="Noguchi M."/>
            <person name="Uohara A."/>
            <person name="Ohji S."/>
            <person name="Katano-Makiyama Y."/>
            <person name="Ichikawa N."/>
            <person name="Kimura A."/>
            <person name="Yamazoe A."/>
            <person name="Fujita N."/>
        </authorList>
    </citation>
    <scope>NUCLEOTIDE SEQUENCE [LARGE SCALE GENOMIC DNA]</scope>
    <source>
        <strain evidence="1 2">NBRC 13935</strain>
    </source>
</reference>
<keyword evidence="2" id="KW-1185">Reference proteome</keyword>
<protein>
    <submittedName>
        <fullName evidence="1">DNA, contig: SP617</fullName>
    </submittedName>
</protein>
<organism evidence="1 2">
    <name type="scientific">Sphingomonas paucimobilis NBRC 13935</name>
    <dbReference type="NCBI Taxonomy" id="1219050"/>
    <lineage>
        <taxon>Bacteria</taxon>
        <taxon>Pseudomonadati</taxon>
        <taxon>Pseudomonadota</taxon>
        <taxon>Alphaproteobacteria</taxon>
        <taxon>Sphingomonadales</taxon>
        <taxon>Sphingomonadaceae</taxon>
        <taxon>Sphingomonas</taxon>
    </lineage>
</organism>
<gene>
    <name evidence="1" type="ORF">SP6_17_01470</name>
</gene>
<sequence>MSAPANPMRGEAALRVGGSELVVRPSFQALVAAEGELGPLFELVERAGEGKLSLGEAAALIWHCLREVPEGLSREQLGEALVELGLAALAPVLRQLLRQILGGR</sequence>
<dbReference type="Proteomes" id="UP000032025">
    <property type="component" value="Unassembled WGS sequence"/>
</dbReference>
<proteinExistence type="predicted"/>
<comment type="caution">
    <text evidence="1">The sequence shown here is derived from an EMBL/GenBank/DDBJ whole genome shotgun (WGS) entry which is preliminary data.</text>
</comment>
<name>A0A0C9NFA2_SPHPI</name>
<evidence type="ECO:0000313" key="1">
    <source>
        <dbReference type="EMBL" id="GAN13428.1"/>
    </source>
</evidence>
<accession>A0A0C9NFA2</accession>
<evidence type="ECO:0000313" key="2">
    <source>
        <dbReference type="Proteomes" id="UP000032025"/>
    </source>
</evidence>
<dbReference type="RefSeq" id="WP_037567758.1">
    <property type="nucleotide sequence ID" value="NZ_BBJS01000017.1"/>
</dbReference>
<dbReference type="GeneID" id="78527088"/>
<dbReference type="InterPro" id="IPR021791">
    <property type="entry name" value="Phage_TAC_11"/>
</dbReference>